<accession>A0ABP8Y0R1</accession>
<dbReference type="Proteomes" id="UP001500556">
    <property type="component" value="Unassembled WGS sequence"/>
</dbReference>
<evidence type="ECO:0000313" key="2">
    <source>
        <dbReference type="Proteomes" id="UP001500556"/>
    </source>
</evidence>
<protein>
    <recommendedName>
        <fullName evidence="3">AbiEi antitoxin C-terminal domain-containing protein</fullName>
    </recommendedName>
</protein>
<evidence type="ECO:0000313" key="1">
    <source>
        <dbReference type="EMBL" id="GAA4719452.1"/>
    </source>
</evidence>
<dbReference type="EMBL" id="BAABLO010000004">
    <property type="protein sequence ID" value="GAA4719452.1"/>
    <property type="molecule type" value="Genomic_DNA"/>
</dbReference>
<keyword evidence="2" id="KW-1185">Reference proteome</keyword>
<sequence length="333" mass="36139">MPRRPTQLPAHLATRAFSTTEALSVGLTHGRLRGGDLERPFDGVRRLALEVGDAGSAGAGVGALVLADARAASLVLPRDAAYSHCTAALLHGLPLPRSHEHARPLHVMRPAGRNPVDRPGVKPHLGLQSRRIVPVGGVLVVSAADTWVDLGGLLGVEDLVVVGDRVARMAGSTEPLEEALDRRGRGARGVRALREALAWVRVGADSAMETRSRLLFCRHGLPEPEVNVPVMAADGSGFLCRGDFVWRARKVVGEYQGAHHFGSFRRGDDDISRRLLVEDDGWKYVELTRSDHVNPARRRALLHRLAAYLDVEVVAERPDPAWTGRFATTSRCQ</sequence>
<comment type="caution">
    <text evidence="1">The sequence shown here is derived from an EMBL/GenBank/DDBJ whole genome shotgun (WGS) entry which is preliminary data.</text>
</comment>
<evidence type="ECO:0008006" key="3">
    <source>
        <dbReference type="Google" id="ProtNLM"/>
    </source>
</evidence>
<proteinExistence type="predicted"/>
<reference evidence="2" key="1">
    <citation type="journal article" date="2019" name="Int. J. Syst. Evol. Microbiol.">
        <title>The Global Catalogue of Microorganisms (GCM) 10K type strain sequencing project: providing services to taxonomists for standard genome sequencing and annotation.</title>
        <authorList>
            <consortium name="The Broad Institute Genomics Platform"/>
            <consortium name="The Broad Institute Genome Sequencing Center for Infectious Disease"/>
            <person name="Wu L."/>
            <person name="Ma J."/>
        </authorList>
    </citation>
    <scope>NUCLEOTIDE SEQUENCE [LARGE SCALE GENOMIC DNA]</scope>
    <source>
        <strain evidence="2">JCM 18961</strain>
    </source>
</reference>
<gene>
    <name evidence="1" type="ORF">GCM10025782_16030</name>
</gene>
<dbReference type="RefSeq" id="WP_345502362.1">
    <property type="nucleotide sequence ID" value="NZ_BAABLO010000004.1"/>
</dbReference>
<name>A0ABP8Y0R1_9MICO</name>
<organism evidence="1 2">
    <name type="scientific">Pedococcus ginsenosidimutans</name>
    <dbReference type="NCBI Taxonomy" id="490570"/>
    <lineage>
        <taxon>Bacteria</taxon>
        <taxon>Bacillati</taxon>
        <taxon>Actinomycetota</taxon>
        <taxon>Actinomycetes</taxon>
        <taxon>Micrococcales</taxon>
        <taxon>Intrasporangiaceae</taxon>
        <taxon>Pedococcus</taxon>
    </lineage>
</organism>